<dbReference type="Pfam" id="PF04199">
    <property type="entry name" value="Cyclase"/>
    <property type="match status" value="1"/>
</dbReference>
<comment type="caution">
    <text evidence="1">The sequence shown here is derived from an EMBL/GenBank/DDBJ whole genome shotgun (WGS) entry which is preliminary data.</text>
</comment>
<dbReference type="EMBL" id="NSGO01000005">
    <property type="protein sequence ID" value="PAT06090.1"/>
    <property type="molecule type" value="Genomic_DNA"/>
</dbReference>
<dbReference type="SUPFAM" id="SSF102198">
    <property type="entry name" value="Putative cyclase"/>
    <property type="match status" value="1"/>
</dbReference>
<dbReference type="InterPro" id="IPR007325">
    <property type="entry name" value="KFase/CYL"/>
</dbReference>
<organism evidence="1 2">
    <name type="scientific">Corynebacterium hadale</name>
    <dbReference type="NCBI Taxonomy" id="2026255"/>
    <lineage>
        <taxon>Bacteria</taxon>
        <taxon>Bacillati</taxon>
        <taxon>Actinomycetota</taxon>
        <taxon>Actinomycetes</taxon>
        <taxon>Mycobacteriales</taxon>
        <taxon>Corynebacteriaceae</taxon>
        <taxon>Corynebacterium</taxon>
    </lineage>
</organism>
<keyword evidence="2" id="KW-1185">Reference proteome</keyword>
<evidence type="ECO:0000313" key="2">
    <source>
        <dbReference type="Proteomes" id="UP000218281"/>
    </source>
</evidence>
<dbReference type="PANTHER" id="PTHR34861">
    <property type="match status" value="1"/>
</dbReference>
<reference evidence="1 2" key="1">
    <citation type="submission" date="2017-08" db="EMBL/GenBank/DDBJ databases">
        <title>Whole genome sequences of 6 clinical strains closest to Corynebacterium imitans.</title>
        <authorList>
            <person name="Bernier A.-M."/>
            <person name="Burdz T."/>
            <person name="Bernard K."/>
        </authorList>
    </citation>
    <scope>NUCLEOTIDE SEQUENCE [LARGE SCALE GENOMIC DNA]</scope>
    <source>
        <strain evidence="1 2">NML93-0607</strain>
    </source>
</reference>
<name>A0ABX4HA14_9CORY</name>
<dbReference type="RefSeq" id="WP_095535588.1">
    <property type="nucleotide sequence ID" value="NZ_NSGO01000005.1"/>
</dbReference>
<proteinExistence type="predicted"/>
<sequence length="346" mass="37881">MPKTLRTPDGSNWGRWGWDDTVGTLNLVTSKVRKSAWRAGVKTGDAFCLSLPLDTPRGVVLNENRLPPVIRPNLRFGVPNFHVDLSLYLEETSGVLSDDLAVLHLQYSTQWDALAHYGVLFDADGNGEKLHFYNGFTGQSSRGPNGVEDAGFGRKTTSHLGPLSVDAISKVPLQTRAVLVDLERAFGRDAGVLGWNEIEQELSRLQVDMRPGDVLLVRTGFAGVLKDKPEELSSYTISLDGNDTKLKEWIRTSGIAAIAADNLAVEGTPARVRKNLPCVSEEAKAAYLPLHEHCLFKLGMPLGELWYLDELAEQMHETNRTYCLLSAPPLRLPGASGSPLTPIATL</sequence>
<dbReference type="Gene3D" id="3.50.30.50">
    <property type="entry name" value="Putative cyclase"/>
    <property type="match status" value="1"/>
</dbReference>
<dbReference type="Proteomes" id="UP000218281">
    <property type="component" value="Unassembled WGS sequence"/>
</dbReference>
<accession>A0ABX4HA14</accession>
<protein>
    <submittedName>
        <fullName evidence="1">Cyclase</fullName>
    </submittedName>
</protein>
<dbReference type="InterPro" id="IPR037175">
    <property type="entry name" value="KFase_sf"/>
</dbReference>
<gene>
    <name evidence="1" type="ORF">CKJ81_05920</name>
</gene>
<evidence type="ECO:0000313" key="1">
    <source>
        <dbReference type="EMBL" id="PAT06090.1"/>
    </source>
</evidence>